<keyword evidence="7" id="KW-0012">Acyltransferase</keyword>
<sequence length="246" mass="27458">MDRPLRYKQTYPLPEGFPELTPANGTSGAPNALARLEIFAVKNSPPTSRDDIGNIRATTLNFRNIYEYGTLLAKYLETRKSIFIDQLKWQVGEADGMEFDQYDTPACRWIVLHEFGEVLGGVRLLPTTAECGVYSYMLRDAQRGILKGIPSDVLFMDAPVKHSVWEASRFFVAKDVASSRRLLVQQELFHQMTTVAMEGGATSILGIVPSVWARWSRRLGINASPVGAKFSIDGTVSQSVLFNIHK</sequence>
<protein>
    <recommendedName>
        <fullName evidence="6">Acyl-homoserine-lactone synthase</fullName>
        <ecNumber evidence="6">2.3.1.184</ecNumber>
    </recommendedName>
    <alternativeName>
        <fullName evidence="6">Autoinducer synthesis protein</fullName>
    </alternativeName>
</protein>
<evidence type="ECO:0000256" key="6">
    <source>
        <dbReference type="RuleBase" id="RU361135"/>
    </source>
</evidence>
<organism evidence="7 8">
    <name type="scientific">Ruegeria atlantica</name>
    <dbReference type="NCBI Taxonomy" id="81569"/>
    <lineage>
        <taxon>Bacteria</taxon>
        <taxon>Pseudomonadati</taxon>
        <taxon>Pseudomonadota</taxon>
        <taxon>Alphaproteobacteria</taxon>
        <taxon>Rhodobacterales</taxon>
        <taxon>Roseobacteraceae</taxon>
        <taxon>Ruegeria</taxon>
    </lineage>
</organism>
<dbReference type="GO" id="GO:0009372">
    <property type="term" value="P:quorum sensing"/>
    <property type="evidence" value="ECO:0007669"/>
    <property type="project" value="UniProtKB-UniRule"/>
</dbReference>
<dbReference type="Proteomes" id="UP000050786">
    <property type="component" value="Unassembled WGS sequence"/>
</dbReference>
<keyword evidence="1 5" id="KW-0673">Quorum sensing</keyword>
<dbReference type="InterPro" id="IPR001690">
    <property type="entry name" value="Autoind_synthase"/>
</dbReference>
<dbReference type="PANTHER" id="PTHR39322:SF1">
    <property type="entry name" value="ISOVALERYL-HOMOSERINE LACTONE SYNTHASE"/>
    <property type="match status" value="1"/>
</dbReference>
<dbReference type="EMBL" id="CYPS01000043">
    <property type="protein sequence ID" value="CUH43884.1"/>
    <property type="molecule type" value="Genomic_DNA"/>
</dbReference>
<dbReference type="Gene3D" id="3.40.630.30">
    <property type="match status" value="1"/>
</dbReference>
<evidence type="ECO:0000313" key="8">
    <source>
        <dbReference type="Proteomes" id="UP000050786"/>
    </source>
</evidence>
<dbReference type="SUPFAM" id="SSF55729">
    <property type="entry name" value="Acyl-CoA N-acyltransferases (Nat)"/>
    <property type="match status" value="1"/>
</dbReference>
<evidence type="ECO:0000256" key="4">
    <source>
        <dbReference type="ARBA" id="ARBA00022929"/>
    </source>
</evidence>
<gene>
    <name evidence="7" type="primary">bjaI</name>
    <name evidence="7" type="ORF">RUM4293_02780</name>
</gene>
<accession>A0A0N7LP06</accession>
<keyword evidence="8" id="KW-1185">Reference proteome</keyword>
<dbReference type="Pfam" id="PF00765">
    <property type="entry name" value="Autoind_synth"/>
    <property type="match status" value="1"/>
</dbReference>
<evidence type="ECO:0000256" key="5">
    <source>
        <dbReference type="PROSITE-ProRule" id="PRU00533"/>
    </source>
</evidence>
<dbReference type="GO" id="GO:0007165">
    <property type="term" value="P:signal transduction"/>
    <property type="evidence" value="ECO:0007669"/>
    <property type="project" value="TreeGrafter"/>
</dbReference>
<dbReference type="AlphaFoldDB" id="A0A0N7LP06"/>
<name>A0A0N7LP06_9RHOB</name>
<keyword evidence="4 5" id="KW-0071">Autoinducer synthesis</keyword>
<keyword evidence="2 6" id="KW-0808">Transferase</keyword>
<reference evidence="8" key="1">
    <citation type="submission" date="2015-09" db="EMBL/GenBank/DDBJ databases">
        <authorList>
            <person name="Rodrigo-Torres L."/>
            <person name="Arahal D.R."/>
        </authorList>
    </citation>
    <scope>NUCLEOTIDE SEQUENCE [LARGE SCALE GENOMIC DNA]</scope>
    <source>
        <strain evidence="8">CECT 4293</strain>
    </source>
</reference>
<comment type="similarity">
    <text evidence="5 6">Belongs to the autoinducer synthase family.</text>
</comment>
<evidence type="ECO:0000256" key="2">
    <source>
        <dbReference type="ARBA" id="ARBA00022679"/>
    </source>
</evidence>
<evidence type="ECO:0000256" key="1">
    <source>
        <dbReference type="ARBA" id="ARBA00022654"/>
    </source>
</evidence>
<dbReference type="PANTHER" id="PTHR39322">
    <property type="entry name" value="ACYL-HOMOSERINE-LACTONE SYNTHASE"/>
    <property type="match status" value="1"/>
</dbReference>
<dbReference type="EC" id="2.3.1.184" evidence="6"/>
<dbReference type="PRINTS" id="PR01549">
    <property type="entry name" value="AUTOINDCRSYN"/>
</dbReference>
<dbReference type="GO" id="GO:0061579">
    <property type="term" value="F:N-acyl homoserine lactone synthase activity"/>
    <property type="evidence" value="ECO:0007669"/>
    <property type="project" value="UniProtKB-UniRule"/>
</dbReference>
<comment type="catalytic activity">
    <reaction evidence="6">
        <text>a fatty acyl-[ACP] + S-adenosyl-L-methionine = an N-acyl-L-homoserine lactone + S-methyl-5'-thioadenosine + holo-[ACP] + H(+)</text>
        <dbReference type="Rhea" id="RHEA:10096"/>
        <dbReference type="Rhea" id="RHEA-COMP:9685"/>
        <dbReference type="Rhea" id="RHEA-COMP:14125"/>
        <dbReference type="ChEBI" id="CHEBI:15378"/>
        <dbReference type="ChEBI" id="CHEBI:17509"/>
        <dbReference type="ChEBI" id="CHEBI:55474"/>
        <dbReference type="ChEBI" id="CHEBI:59789"/>
        <dbReference type="ChEBI" id="CHEBI:64479"/>
        <dbReference type="ChEBI" id="CHEBI:138651"/>
        <dbReference type="EC" id="2.3.1.184"/>
    </reaction>
</comment>
<evidence type="ECO:0000256" key="3">
    <source>
        <dbReference type="ARBA" id="ARBA00022691"/>
    </source>
</evidence>
<proteinExistence type="inferred from homology"/>
<keyword evidence="3 6" id="KW-0949">S-adenosyl-L-methionine</keyword>
<dbReference type="InterPro" id="IPR016181">
    <property type="entry name" value="Acyl_CoA_acyltransferase"/>
</dbReference>
<dbReference type="PROSITE" id="PS51187">
    <property type="entry name" value="AUTOINDUCER_SYNTH_2"/>
    <property type="match status" value="1"/>
</dbReference>
<evidence type="ECO:0000313" key="7">
    <source>
        <dbReference type="EMBL" id="CUH43884.1"/>
    </source>
</evidence>
<dbReference type="RefSeq" id="WP_261307873.1">
    <property type="nucleotide sequence ID" value="NZ_CYPS01000043.1"/>
</dbReference>